<evidence type="ECO:0000256" key="5">
    <source>
        <dbReference type="ARBA" id="ARBA00022806"/>
    </source>
</evidence>
<keyword evidence="6" id="KW-0067">ATP-binding</keyword>
<protein>
    <recommendedName>
        <fullName evidence="9">DNA 5'-3' helicase</fullName>
        <ecNumber evidence="9">5.6.2.3</ecNumber>
    </recommendedName>
</protein>
<dbReference type="GO" id="GO:0006260">
    <property type="term" value="P:DNA replication"/>
    <property type="evidence" value="ECO:0007669"/>
    <property type="project" value="UniProtKB-KW"/>
</dbReference>
<dbReference type="Gene3D" id="1.10.860.10">
    <property type="entry name" value="DNAb Helicase, Chain A"/>
    <property type="match status" value="1"/>
</dbReference>
<dbReference type="PANTHER" id="PTHR30153:SF2">
    <property type="entry name" value="REPLICATIVE DNA HELICASE"/>
    <property type="match status" value="1"/>
</dbReference>
<feature type="domain" description="SF4 helicase" evidence="11">
    <location>
        <begin position="158"/>
        <end position="410"/>
    </location>
</feature>
<evidence type="ECO:0000256" key="3">
    <source>
        <dbReference type="ARBA" id="ARBA00022741"/>
    </source>
</evidence>
<comment type="similarity">
    <text evidence="1">Belongs to the helicase family. DnaB subfamily.</text>
</comment>
<keyword evidence="4" id="KW-0378">Hydrolase</keyword>
<dbReference type="InterPro" id="IPR016136">
    <property type="entry name" value="DNA_helicase_N/primase_C"/>
</dbReference>
<keyword evidence="8" id="KW-0413">Isomerase</keyword>
<evidence type="ECO:0000256" key="1">
    <source>
        <dbReference type="ARBA" id="ARBA00008428"/>
    </source>
</evidence>
<reference evidence="12 13" key="1">
    <citation type="submission" date="2020-08" db="EMBL/GenBank/DDBJ databases">
        <authorList>
            <person name="Ren C."/>
            <person name="Gu Y."/>
            <person name="Xu Y."/>
        </authorList>
    </citation>
    <scope>NUCLEOTIDE SEQUENCE [LARGE SCALE GENOMIC DNA]</scope>
    <source>
        <strain evidence="12 13">LBM18003</strain>
    </source>
</reference>
<evidence type="ECO:0000313" key="12">
    <source>
        <dbReference type="EMBL" id="QNO18968.1"/>
    </source>
</evidence>
<dbReference type="EMBL" id="CP060696">
    <property type="protein sequence ID" value="QNO18968.1"/>
    <property type="molecule type" value="Genomic_DNA"/>
</dbReference>
<gene>
    <name evidence="12" type="ORF">H6X83_04915</name>
</gene>
<evidence type="ECO:0000256" key="2">
    <source>
        <dbReference type="ARBA" id="ARBA00022705"/>
    </source>
</evidence>
<dbReference type="Gene3D" id="3.40.50.300">
    <property type="entry name" value="P-loop containing nucleotide triphosphate hydrolases"/>
    <property type="match status" value="1"/>
</dbReference>
<dbReference type="GO" id="GO:0005524">
    <property type="term" value="F:ATP binding"/>
    <property type="evidence" value="ECO:0007669"/>
    <property type="project" value="UniProtKB-KW"/>
</dbReference>
<dbReference type="KEGG" id="caml:H6X83_04915"/>
<dbReference type="SUPFAM" id="SSF48024">
    <property type="entry name" value="N-terminal domain of DnaB helicase"/>
    <property type="match status" value="1"/>
</dbReference>
<proteinExistence type="inferred from homology"/>
<dbReference type="GO" id="GO:0016787">
    <property type="term" value="F:hydrolase activity"/>
    <property type="evidence" value="ECO:0007669"/>
    <property type="project" value="UniProtKB-KW"/>
</dbReference>
<comment type="catalytic activity">
    <reaction evidence="10">
        <text>ATP + H2O = ADP + phosphate + H(+)</text>
        <dbReference type="Rhea" id="RHEA:13065"/>
        <dbReference type="ChEBI" id="CHEBI:15377"/>
        <dbReference type="ChEBI" id="CHEBI:15378"/>
        <dbReference type="ChEBI" id="CHEBI:30616"/>
        <dbReference type="ChEBI" id="CHEBI:43474"/>
        <dbReference type="ChEBI" id="CHEBI:456216"/>
        <dbReference type="EC" id="5.6.2.3"/>
    </reaction>
</comment>
<keyword evidence="5" id="KW-0347">Helicase</keyword>
<dbReference type="RefSeq" id="WP_212508038.1">
    <property type="nucleotide sequence ID" value="NZ_CP060696.1"/>
</dbReference>
<organism evidence="12 13">
    <name type="scientific">Caproicibacterium amylolyticum</name>
    <dbReference type="NCBI Taxonomy" id="2766537"/>
    <lineage>
        <taxon>Bacteria</taxon>
        <taxon>Bacillati</taxon>
        <taxon>Bacillota</taxon>
        <taxon>Clostridia</taxon>
        <taxon>Eubacteriales</taxon>
        <taxon>Oscillospiraceae</taxon>
        <taxon>Caproicibacterium</taxon>
    </lineage>
</organism>
<dbReference type="SUPFAM" id="SSF52540">
    <property type="entry name" value="P-loop containing nucleoside triphosphate hydrolases"/>
    <property type="match status" value="1"/>
</dbReference>
<evidence type="ECO:0000256" key="10">
    <source>
        <dbReference type="ARBA" id="ARBA00048954"/>
    </source>
</evidence>
<dbReference type="GO" id="GO:0003677">
    <property type="term" value="F:DNA binding"/>
    <property type="evidence" value="ECO:0007669"/>
    <property type="project" value="UniProtKB-KW"/>
</dbReference>
<evidence type="ECO:0000256" key="8">
    <source>
        <dbReference type="ARBA" id="ARBA00023235"/>
    </source>
</evidence>
<dbReference type="EC" id="5.6.2.3" evidence="9"/>
<evidence type="ECO:0000313" key="13">
    <source>
        <dbReference type="Proteomes" id="UP000516046"/>
    </source>
</evidence>
<dbReference type="InterPro" id="IPR036185">
    <property type="entry name" value="DNA_heli_DnaB-like_N_sf"/>
</dbReference>
<dbReference type="GO" id="GO:0005829">
    <property type="term" value="C:cytosol"/>
    <property type="evidence" value="ECO:0007669"/>
    <property type="project" value="TreeGrafter"/>
</dbReference>
<sequence>MKPNYEAEQAVIGALFLDSKKTMPLAAMHLSSDDFLVPEFHTAYSVCEELYKAGTAIDFVTVMSHLTPEYRQVLLEASQSVPTLSHTAEYIQQVRERSEKQEAYTKAANMLSGIDESTPVDDCRKMAAEITKSFVDRSDSKASSAAELFIDFTHRADHQGEQHHISSGFKKLDDYIFMDKGDYVVVGGRPSAGKTAFTLQLMLHMANPKKNDKPYKVGYFSLETGKKTVADRLISNYARISYNAIQTGKMDDEDFVAMAESGDSFMKLQFEVIPAAGWSVEKVRSETIVKGYDIIFIDYLQLLKSYGKDRVEKATNISIDLHTMAQADNVLIVALSQLNRAGAADPKMTDLRESGQIEQDADAIMLLNYDDKQPDKRDLCIVKNKKGKIGKIPFSFNGDFQRFTWIDAKVGEPNGKQIA</sequence>
<evidence type="ECO:0000259" key="11">
    <source>
        <dbReference type="PROSITE" id="PS51199"/>
    </source>
</evidence>
<dbReference type="PROSITE" id="PS51199">
    <property type="entry name" value="SF4_HELICASE"/>
    <property type="match status" value="1"/>
</dbReference>
<evidence type="ECO:0000256" key="6">
    <source>
        <dbReference type="ARBA" id="ARBA00022840"/>
    </source>
</evidence>
<evidence type="ECO:0000256" key="7">
    <source>
        <dbReference type="ARBA" id="ARBA00023125"/>
    </source>
</evidence>
<dbReference type="Pfam" id="PF00772">
    <property type="entry name" value="DnaB"/>
    <property type="match status" value="1"/>
</dbReference>
<dbReference type="AlphaFoldDB" id="A0A7G9WJV6"/>
<evidence type="ECO:0000256" key="4">
    <source>
        <dbReference type="ARBA" id="ARBA00022801"/>
    </source>
</evidence>
<dbReference type="Proteomes" id="UP000516046">
    <property type="component" value="Chromosome"/>
</dbReference>
<evidence type="ECO:0000256" key="9">
    <source>
        <dbReference type="ARBA" id="ARBA00044969"/>
    </source>
</evidence>
<dbReference type="PANTHER" id="PTHR30153">
    <property type="entry name" value="REPLICATIVE DNA HELICASE DNAB"/>
    <property type="match status" value="1"/>
</dbReference>
<accession>A0A7G9WJV6</accession>
<dbReference type="InterPro" id="IPR027417">
    <property type="entry name" value="P-loop_NTPase"/>
</dbReference>
<dbReference type="InterPro" id="IPR007694">
    <property type="entry name" value="DNA_helicase_DnaB-like_C"/>
</dbReference>
<name>A0A7G9WJV6_9FIRM</name>
<dbReference type="InterPro" id="IPR007693">
    <property type="entry name" value="DNA_helicase_DnaB-like_N"/>
</dbReference>
<keyword evidence="7" id="KW-0238">DNA-binding</keyword>
<keyword evidence="3" id="KW-0547">Nucleotide-binding</keyword>
<dbReference type="GO" id="GO:0043139">
    <property type="term" value="F:5'-3' DNA helicase activity"/>
    <property type="evidence" value="ECO:0007669"/>
    <property type="project" value="UniProtKB-EC"/>
</dbReference>
<dbReference type="Pfam" id="PF03796">
    <property type="entry name" value="DnaB_C"/>
    <property type="match status" value="1"/>
</dbReference>
<keyword evidence="2" id="KW-0235">DNA replication</keyword>
<keyword evidence="13" id="KW-1185">Reference proteome</keyword>